<evidence type="ECO:0000256" key="4">
    <source>
        <dbReference type="SAM" id="Phobius"/>
    </source>
</evidence>
<dbReference type="InterPro" id="IPR011992">
    <property type="entry name" value="EF-hand-dom_pair"/>
</dbReference>
<dbReference type="PROSITE" id="PS00018">
    <property type="entry name" value="EF_HAND_1"/>
    <property type="match status" value="2"/>
</dbReference>
<evidence type="ECO:0000256" key="3">
    <source>
        <dbReference type="SAM" id="MobiDB-lite"/>
    </source>
</evidence>
<proteinExistence type="predicted"/>
<feature type="transmembrane region" description="Helical" evidence="4">
    <location>
        <begin position="161"/>
        <end position="184"/>
    </location>
</feature>
<comment type="caution">
    <text evidence="7">The sequence shown here is derived from an EMBL/GenBank/DDBJ whole genome shotgun (WGS) entry which is preliminary data.</text>
</comment>
<keyword evidence="4" id="KW-0472">Membrane</keyword>
<dbReference type="AlphaFoldDB" id="A0A1R2CY92"/>
<feature type="compositionally biased region" description="Polar residues" evidence="3">
    <location>
        <begin position="212"/>
        <end position="224"/>
    </location>
</feature>
<organism evidence="7 8">
    <name type="scientific">Stentor coeruleus</name>
    <dbReference type="NCBI Taxonomy" id="5963"/>
    <lineage>
        <taxon>Eukaryota</taxon>
        <taxon>Sar</taxon>
        <taxon>Alveolata</taxon>
        <taxon>Ciliophora</taxon>
        <taxon>Postciliodesmatophora</taxon>
        <taxon>Heterotrichea</taxon>
        <taxon>Heterotrichida</taxon>
        <taxon>Stentoridae</taxon>
        <taxon>Stentor</taxon>
    </lineage>
</organism>
<dbReference type="PROSITE" id="PS50222">
    <property type="entry name" value="EF_HAND_2"/>
    <property type="match status" value="2"/>
</dbReference>
<feature type="coiled-coil region" evidence="2">
    <location>
        <begin position="259"/>
        <end position="335"/>
    </location>
</feature>
<dbReference type="Gene3D" id="1.10.238.10">
    <property type="entry name" value="EF-hand"/>
    <property type="match status" value="1"/>
</dbReference>
<feature type="coiled-coil region" evidence="2">
    <location>
        <begin position="537"/>
        <end position="582"/>
    </location>
</feature>
<feature type="region of interest" description="Disordered" evidence="3">
    <location>
        <begin position="212"/>
        <end position="244"/>
    </location>
</feature>
<feature type="domain" description="EF-hand" evidence="6">
    <location>
        <begin position="958"/>
        <end position="993"/>
    </location>
</feature>
<dbReference type="SUPFAM" id="SSF47473">
    <property type="entry name" value="EF-hand"/>
    <property type="match status" value="1"/>
</dbReference>
<feature type="transmembrane region" description="Helical" evidence="4">
    <location>
        <begin position="95"/>
        <end position="120"/>
    </location>
</feature>
<keyword evidence="4" id="KW-1133">Transmembrane helix</keyword>
<evidence type="ECO:0000256" key="5">
    <source>
        <dbReference type="SAM" id="SignalP"/>
    </source>
</evidence>
<feature type="coiled-coil region" evidence="2">
    <location>
        <begin position="452"/>
        <end position="511"/>
    </location>
</feature>
<feature type="transmembrane region" description="Helical" evidence="4">
    <location>
        <begin position="132"/>
        <end position="149"/>
    </location>
</feature>
<dbReference type="InterPro" id="IPR002048">
    <property type="entry name" value="EF_hand_dom"/>
</dbReference>
<dbReference type="Proteomes" id="UP000187209">
    <property type="component" value="Unassembled WGS sequence"/>
</dbReference>
<name>A0A1R2CY92_9CILI</name>
<sequence length="1103" mass="126769">MNFSLHAKMNILGQLTCSLLLLNSLGFSFFTAHTSQNGIFDIGLVSISFQYPSSLFESVDLLAKTTNIINSCNENKDFYFVELCETMPSLQAGGYFYIITLFVLELCVINSALCLWWVCLGRSSGKYEHSHALSPVIYFITLICYNLLSTTGTNAKIIKEGYGMVYCFLIEILLLILSMHYYLVLKRIFANDFLILEEPLATENIKRNFSRASGTHSRGANDTGQSEDDLGLRPMSRRKSCSSSQAVQVDEKVVCKEIIEDLSGEIEKLMSQKNRLEDSTNSLKKLMESSVPDITIYQSNIEAKSFEIKTLKDIIRNLKEKLVEKDIKIKEYERDLSVNKALVQALNTNNDLMVRNLDEKERVLESIRNSGNFKSFDDVSEKDSKRDSQYRYGRFTDSTHAGTSIAHSDRESALDKQIKDQGRSMLYPEESSGCKFQVLSEEIFCMKKPQEYEKIIKDQEELIKSLKDKKNEYKLTIKTLQKNLKDIINDRDRLADDLSSAKESLRAIEDLYIESSNKFVKNQEDWNTEKADIEYSKNILARELEALKSRLKIQEEAMNAEISEATNKIESLKDKLQYYEVEHELAHSEISRLKDLQDLLKADLLDKSSNPSEEIRLSPQKFSKLLSLTDPKYENSLKDLDKSFHSMIDEKDDLRQSCADKDNTIIELSEINQKLSEKIYELQAEPKNSEKVLDYGRSSMQSENSASSSFLSVQEMFVVESISDFDVRNNFLLDKVMRMKKEPPMIYANLWKLMEGLMEEKAKVDKLDLALKRKPRHIAEFTMDFLLSHYGLQSLANKQLKAMTMSLEELNKVNHPYGVLFCRLLGLFHPRPISLDLSVYLLAVQHLFNAIALSNKATKFANHYEILQYGGHASIVDVMELIMKVCKNNRAVGERVIFSIHKESEYKLEIALLKVCGTMAKTGKKPKHFFDLLDNNSTNSLDYHEFVDGIRYTLGIWITQEEAEAICAYIDLNSNGVITMDEWVTRVDFNMYMQKIYAKESLVTKVQVLNAFIEEFELEMIEDYNKLRQTIKIRSLDQIEFENYMRMVEPCLKDHEIIKMFEDIRSIERTKNVSPEGFCIAVLKNKLGGYGIGSFDLKDIASI</sequence>
<dbReference type="InterPro" id="IPR018247">
    <property type="entry name" value="EF_Hand_1_Ca_BS"/>
</dbReference>
<evidence type="ECO:0000313" key="8">
    <source>
        <dbReference type="Proteomes" id="UP000187209"/>
    </source>
</evidence>
<feature type="chain" id="PRO_5013159055" description="EF-hand domain-containing protein" evidence="5">
    <location>
        <begin position="27"/>
        <end position="1103"/>
    </location>
</feature>
<dbReference type="GO" id="GO:0005509">
    <property type="term" value="F:calcium ion binding"/>
    <property type="evidence" value="ECO:0007669"/>
    <property type="project" value="InterPro"/>
</dbReference>
<protein>
    <recommendedName>
        <fullName evidence="6">EF-hand domain-containing protein</fullName>
    </recommendedName>
</protein>
<keyword evidence="8" id="KW-1185">Reference proteome</keyword>
<keyword evidence="4" id="KW-0812">Transmembrane</keyword>
<feature type="domain" description="EF-hand" evidence="6">
    <location>
        <begin position="921"/>
        <end position="956"/>
    </location>
</feature>
<evidence type="ECO:0000256" key="2">
    <source>
        <dbReference type="SAM" id="Coils"/>
    </source>
</evidence>
<dbReference type="OrthoDB" id="194918at2759"/>
<evidence type="ECO:0000313" key="7">
    <source>
        <dbReference type="EMBL" id="OMJ93950.1"/>
    </source>
</evidence>
<keyword evidence="5" id="KW-0732">Signal</keyword>
<evidence type="ECO:0000256" key="1">
    <source>
        <dbReference type="ARBA" id="ARBA00022837"/>
    </source>
</evidence>
<gene>
    <name evidence="7" type="ORF">SteCoe_3009</name>
</gene>
<reference evidence="7 8" key="1">
    <citation type="submission" date="2016-11" db="EMBL/GenBank/DDBJ databases">
        <title>The macronuclear genome of Stentor coeruleus: a giant cell with tiny introns.</title>
        <authorList>
            <person name="Slabodnick M."/>
            <person name="Ruby J.G."/>
            <person name="Reiff S.B."/>
            <person name="Swart E.C."/>
            <person name="Gosai S."/>
            <person name="Prabakaran S."/>
            <person name="Witkowska E."/>
            <person name="Larue G.E."/>
            <person name="Fisher S."/>
            <person name="Freeman R.M."/>
            <person name="Gunawardena J."/>
            <person name="Chu W."/>
            <person name="Stover N.A."/>
            <person name="Gregory B.D."/>
            <person name="Nowacki M."/>
            <person name="Derisi J."/>
            <person name="Roy S.W."/>
            <person name="Marshall W.F."/>
            <person name="Sood P."/>
        </authorList>
    </citation>
    <scope>NUCLEOTIDE SEQUENCE [LARGE SCALE GENOMIC DNA]</scope>
    <source>
        <strain evidence="7">WM001</strain>
    </source>
</reference>
<feature type="signal peptide" evidence="5">
    <location>
        <begin position="1"/>
        <end position="26"/>
    </location>
</feature>
<accession>A0A1R2CY92</accession>
<evidence type="ECO:0000259" key="6">
    <source>
        <dbReference type="PROSITE" id="PS50222"/>
    </source>
</evidence>
<keyword evidence="2" id="KW-0175">Coiled coil</keyword>
<keyword evidence="1" id="KW-0106">Calcium</keyword>
<dbReference type="EMBL" id="MPUH01000034">
    <property type="protein sequence ID" value="OMJ93950.1"/>
    <property type="molecule type" value="Genomic_DNA"/>
</dbReference>